<dbReference type="AlphaFoldDB" id="A0A0E0LTN3"/>
<dbReference type="Proteomes" id="UP000026962">
    <property type="component" value="Chromosome 8"/>
</dbReference>
<evidence type="ECO:0000256" key="1">
    <source>
        <dbReference type="SAM" id="MobiDB-lite"/>
    </source>
</evidence>
<name>A0A0E0LTN3_ORYPU</name>
<proteinExistence type="predicted"/>
<dbReference type="HOGENOM" id="CLU_2926724_0_0_1"/>
<reference evidence="2" key="2">
    <citation type="submission" date="2018-05" db="EMBL/GenBank/DDBJ databases">
        <title>OpunRS2 (Oryza punctata Reference Sequence Version 2).</title>
        <authorList>
            <person name="Zhang J."/>
            <person name="Kudrna D."/>
            <person name="Lee S."/>
            <person name="Talag J."/>
            <person name="Welchert J."/>
            <person name="Wing R.A."/>
        </authorList>
    </citation>
    <scope>NUCLEOTIDE SEQUENCE [LARGE SCALE GENOMIC DNA]</scope>
</reference>
<organism evidence="2">
    <name type="scientific">Oryza punctata</name>
    <name type="common">Red rice</name>
    <dbReference type="NCBI Taxonomy" id="4537"/>
    <lineage>
        <taxon>Eukaryota</taxon>
        <taxon>Viridiplantae</taxon>
        <taxon>Streptophyta</taxon>
        <taxon>Embryophyta</taxon>
        <taxon>Tracheophyta</taxon>
        <taxon>Spermatophyta</taxon>
        <taxon>Magnoliopsida</taxon>
        <taxon>Liliopsida</taxon>
        <taxon>Poales</taxon>
        <taxon>Poaceae</taxon>
        <taxon>BOP clade</taxon>
        <taxon>Oryzoideae</taxon>
        <taxon>Oryzeae</taxon>
        <taxon>Oryzinae</taxon>
        <taxon>Oryza</taxon>
    </lineage>
</organism>
<dbReference type="Gramene" id="OPUNC08G09460.1">
    <property type="protein sequence ID" value="OPUNC08G09460.1"/>
    <property type="gene ID" value="OPUNC08G09460"/>
</dbReference>
<evidence type="ECO:0000313" key="3">
    <source>
        <dbReference type="Proteomes" id="UP000026962"/>
    </source>
</evidence>
<evidence type="ECO:0000313" key="2">
    <source>
        <dbReference type="EnsemblPlants" id="OPUNC08G09460.1"/>
    </source>
</evidence>
<feature type="region of interest" description="Disordered" evidence="1">
    <location>
        <begin position="1"/>
        <end position="22"/>
    </location>
</feature>
<dbReference type="EnsemblPlants" id="OPUNC08G09460.1">
    <property type="protein sequence ID" value="OPUNC08G09460.1"/>
    <property type="gene ID" value="OPUNC08G09460"/>
</dbReference>
<sequence>MRLELPANSKPNKTKKKGGMKTDLHQEFKTIAKLCNNKDSVEYLKSLLSFMATRNSTKYWS</sequence>
<keyword evidence="3" id="KW-1185">Reference proteome</keyword>
<reference evidence="2" key="1">
    <citation type="submission" date="2015-04" db="UniProtKB">
        <authorList>
            <consortium name="EnsemblPlants"/>
        </authorList>
    </citation>
    <scope>IDENTIFICATION</scope>
</reference>
<protein>
    <submittedName>
        <fullName evidence="2">Uncharacterized protein</fullName>
    </submittedName>
</protein>
<accession>A0A0E0LTN3</accession>